<dbReference type="RefSeq" id="WP_191161591.1">
    <property type="nucleotide sequence ID" value="NZ_JACXAI010000039.1"/>
</dbReference>
<feature type="transmembrane region" description="Helical" evidence="7">
    <location>
        <begin position="266"/>
        <end position="284"/>
    </location>
</feature>
<comment type="subcellular location">
    <subcellularLocation>
        <location evidence="1">Cell membrane</location>
        <topology evidence="1">Multi-pass membrane protein</topology>
    </subcellularLocation>
</comment>
<comment type="caution">
    <text evidence="9">The sequence shown here is derived from an EMBL/GenBank/DDBJ whole genome shotgun (WGS) entry which is preliminary data.</text>
</comment>
<dbReference type="PRINTS" id="PR01035">
    <property type="entry name" value="TCRTETA"/>
</dbReference>
<dbReference type="CDD" id="cd17325">
    <property type="entry name" value="MFS_MdtG_SLC18_like"/>
    <property type="match status" value="1"/>
</dbReference>
<reference evidence="9" key="1">
    <citation type="submission" date="2020-09" db="EMBL/GenBank/DDBJ databases">
        <title>A novel bacterium of genus Bacillus, isolated from South China Sea.</title>
        <authorList>
            <person name="Huang H."/>
            <person name="Mo K."/>
            <person name="Hu Y."/>
        </authorList>
    </citation>
    <scope>NUCLEOTIDE SEQUENCE</scope>
    <source>
        <strain evidence="9">IB182487</strain>
    </source>
</reference>
<accession>A0A926NKW8</accession>
<evidence type="ECO:0000313" key="10">
    <source>
        <dbReference type="Proteomes" id="UP000626844"/>
    </source>
</evidence>
<name>A0A926NKW8_9BACI</name>
<dbReference type="GO" id="GO:0022857">
    <property type="term" value="F:transmembrane transporter activity"/>
    <property type="evidence" value="ECO:0007669"/>
    <property type="project" value="InterPro"/>
</dbReference>
<feature type="transmembrane region" description="Helical" evidence="7">
    <location>
        <begin position="68"/>
        <end position="87"/>
    </location>
</feature>
<keyword evidence="10" id="KW-1185">Reference proteome</keyword>
<dbReference type="Pfam" id="PF07690">
    <property type="entry name" value="MFS_1"/>
    <property type="match status" value="1"/>
</dbReference>
<feature type="transmembrane region" description="Helical" evidence="7">
    <location>
        <begin position="158"/>
        <end position="175"/>
    </location>
</feature>
<dbReference type="InterPro" id="IPR050171">
    <property type="entry name" value="MFS_Transporters"/>
</dbReference>
<dbReference type="InterPro" id="IPR001958">
    <property type="entry name" value="Tet-R_TetA/multi-R_MdtG-like"/>
</dbReference>
<dbReference type="SUPFAM" id="SSF103473">
    <property type="entry name" value="MFS general substrate transporter"/>
    <property type="match status" value="1"/>
</dbReference>
<feature type="transmembrane region" description="Helical" evidence="7">
    <location>
        <begin position="127"/>
        <end position="146"/>
    </location>
</feature>
<dbReference type="PROSITE" id="PS50850">
    <property type="entry name" value="MFS"/>
    <property type="match status" value="1"/>
</dbReference>
<dbReference type="GO" id="GO:0005886">
    <property type="term" value="C:plasma membrane"/>
    <property type="evidence" value="ECO:0007669"/>
    <property type="project" value="UniProtKB-SubCell"/>
</dbReference>
<sequence length="381" mass="41453">MQHYFLYLVSALFVLIPISAVRPMTSLFAESLGASVIEVGVLTACYSLTPLLLAVSTGRFIDRIGEKIPILIGSSGMALALTIPFLFPNLIALYFSQLLLGGSHFLTFVAVQNGLTQSVPYEKRDSAITTFSLFVSFGMMLGPLIGGYSSEHIGFQNSYLLYSVITMCLLVIGFLNKSKGHPQVASIQDRNVKEVFMIPGIKSAFFISMLNLGALDIFYIYFPLYANSIGLSPSQIGLILTIQSLASVITRVFIPKLVHRYEKFKVLSVFMFVGAIAYGSLSFMNGFVSMLVAVTIFGVGLGIVQPLTIMVTVSLAPEERTGEVLSLRIAGNRLSQIVIPLLIAGVTTVTGVSFIFAFNAIFLTFGSMMSSRINYKVVSNR</sequence>
<keyword evidence="6 7" id="KW-0472">Membrane</keyword>
<keyword evidence="3" id="KW-1003">Cell membrane</keyword>
<dbReference type="Proteomes" id="UP000626844">
    <property type="component" value="Unassembled WGS sequence"/>
</dbReference>
<evidence type="ECO:0000256" key="5">
    <source>
        <dbReference type="ARBA" id="ARBA00022989"/>
    </source>
</evidence>
<feature type="transmembrane region" description="Helical" evidence="7">
    <location>
        <begin position="196"/>
        <end position="222"/>
    </location>
</feature>
<evidence type="ECO:0000256" key="4">
    <source>
        <dbReference type="ARBA" id="ARBA00022692"/>
    </source>
</evidence>
<dbReference type="Gene3D" id="1.20.1250.20">
    <property type="entry name" value="MFS general substrate transporter like domains"/>
    <property type="match status" value="1"/>
</dbReference>
<organism evidence="9 10">
    <name type="scientific">Metabacillus arenae</name>
    <dbReference type="NCBI Taxonomy" id="2771434"/>
    <lineage>
        <taxon>Bacteria</taxon>
        <taxon>Bacillati</taxon>
        <taxon>Bacillota</taxon>
        <taxon>Bacilli</taxon>
        <taxon>Bacillales</taxon>
        <taxon>Bacillaceae</taxon>
        <taxon>Metabacillus</taxon>
    </lineage>
</organism>
<feature type="transmembrane region" description="Helical" evidence="7">
    <location>
        <begin position="290"/>
        <end position="316"/>
    </location>
</feature>
<feature type="transmembrane region" description="Helical" evidence="7">
    <location>
        <begin position="93"/>
        <end position="115"/>
    </location>
</feature>
<dbReference type="AlphaFoldDB" id="A0A926NKW8"/>
<gene>
    <name evidence="9" type="ORF">IC621_22270</name>
</gene>
<dbReference type="PANTHER" id="PTHR23517:SF3">
    <property type="entry name" value="INTEGRAL MEMBRANE TRANSPORT PROTEIN"/>
    <property type="match status" value="1"/>
</dbReference>
<keyword evidence="4 7" id="KW-0812">Transmembrane</keyword>
<dbReference type="InterPro" id="IPR011701">
    <property type="entry name" value="MFS"/>
</dbReference>
<keyword evidence="5 7" id="KW-1133">Transmembrane helix</keyword>
<feature type="transmembrane region" description="Helical" evidence="7">
    <location>
        <begin position="234"/>
        <end position="254"/>
    </location>
</feature>
<protein>
    <submittedName>
        <fullName evidence="9">MFS transporter</fullName>
    </submittedName>
</protein>
<feature type="transmembrane region" description="Helical" evidence="7">
    <location>
        <begin position="36"/>
        <end position="56"/>
    </location>
</feature>
<evidence type="ECO:0000256" key="3">
    <source>
        <dbReference type="ARBA" id="ARBA00022475"/>
    </source>
</evidence>
<dbReference type="EMBL" id="JACXAI010000039">
    <property type="protein sequence ID" value="MBD1382930.1"/>
    <property type="molecule type" value="Genomic_DNA"/>
</dbReference>
<feature type="domain" description="Major facilitator superfamily (MFS) profile" evidence="8">
    <location>
        <begin position="3"/>
        <end position="381"/>
    </location>
</feature>
<dbReference type="InterPro" id="IPR036259">
    <property type="entry name" value="MFS_trans_sf"/>
</dbReference>
<dbReference type="InterPro" id="IPR020846">
    <property type="entry name" value="MFS_dom"/>
</dbReference>
<evidence type="ECO:0000256" key="6">
    <source>
        <dbReference type="ARBA" id="ARBA00023136"/>
    </source>
</evidence>
<feature type="transmembrane region" description="Helical" evidence="7">
    <location>
        <begin position="337"/>
        <end position="362"/>
    </location>
</feature>
<keyword evidence="2" id="KW-0813">Transport</keyword>
<proteinExistence type="predicted"/>
<evidence type="ECO:0000313" key="9">
    <source>
        <dbReference type="EMBL" id="MBD1382930.1"/>
    </source>
</evidence>
<evidence type="ECO:0000256" key="1">
    <source>
        <dbReference type="ARBA" id="ARBA00004651"/>
    </source>
</evidence>
<evidence type="ECO:0000256" key="2">
    <source>
        <dbReference type="ARBA" id="ARBA00022448"/>
    </source>
</evidence>
<evidence type="ECO:0000259" key="8">
    <source>
        <dbReference type="PROSITE" id="PS50850"/>
    </source>
</evidence>
<dbReference type="PANTHER" id="PTHR23517">
    <property type="entry name" value="RESISTANCE PROTEIN MDTM, PUTATIVE-RELATED-RELATED"/>
    <property type="match status" value="1"/>
</dbReference>
<evidence type="ECO:0000256" key="7">
    <source>
        <dbReference type="SAM" id="Phobius"/>
    </source>
</evidence>